<dbReference type="Gene3D" id="1.20.1250.20">
    <property type="entry name" value="MFS general substrate transporter like domains"/>
    <property type="match status" value="2"/>
</dbReference>
<evidence type="ECO:0000256" key="7">
    <source>
        <dbReference type="ARBA" id="ARBA00023136"/>
    </source>
</evidence>
<feature type="transmembrane region" description="Helical" evidence="8">
    <location>
        <begin position="41"/>
        <end position="59"/>
    </location>
</feature>
<dbReference type="SUPFAM" id="SSF103473">
    <property type="entry name" value="MFS general substrate transporter"/>
    <property type="match status" value="1"/>
</dbReference>
<dbReference type="PANTHER" id="PTHR23517">
    <property type="entry name" value="RESISTANCE PROTEIN MDTM, PUTATIVE-RELATED-RELATED"/>
    <property type="match status" value="1"/>
</dbReference>
<dbReference type="GO" id="GO:0005886">
    <property type="term" value="C:plasma membrane"/>
    <property type="evidence" value="ECO:0007669"/>
    <property type="project" value="UniProtKB-SubCell"/>
</dbReference>
<protein>
    <submittedName>
        <fullName evidence="9">Peptide MFS transporter</fullName>
    </submittedName>
</protein>
<dbReference type="Pfam" id="PF00854">
    <property type="entry name" value="PTR2"/>
    <property type="match status" value="2"/>
</dbReference>
<sequence>MATNEVASGMSTVGESARKGGFFGHPRGVGYIVFTEAWERFSFYGMQGLLVLYMAGYLFQAEAAQNVVGFETMRATIEAVTGPLSPQALATQVFGIYIGLVYFVPVFGGLLGDRVLGRTRAVLLGAAAMALGHFLLAFEASFVFALLAIITGSGLLKGNLAAQVGALYERDDPRRDAGYSLYVVSINVGATIAPLVCGTLGEIYGWHYGFGAAGVGMLVGIVVYLKGRAHLPADELAKDRGQDRHLRAGEGRIVWTIVVVLAITALFWTAQTQVWNTYPLWVRDRVDRAVLDATVPVTWFQSLDTLAVLLFAPVVLWLWRRQRAAGSEPGDLGKLAIGCLIFACACAWLSGAEWASGGEAVAIGWPLLFHGICAWGYLYVGPVALALVSRAAPLSVNAMMVGAYYVAIFVGSIASGWLGRFYETLSPAMFWAAHAAIVSTGALLLLLGRGRLARGMALDAEAGEQRAAGASVRQPA</sequence>
<evidence type="ECO:0000313" key="10">
    <source>
        <dbReference type="Proteomes" id="UP000664303"/>
    </source>
</evidence>
<name>A0A939DES7_9GAMM</name>
<feature type="transmembrane region" description="Helical" evidence="8">
    <location>
        <begin position="401"/>
        <end position="422"/>
    </location>
</feature>
<feature type="transmembrane region" description="Helical" evidence="8">
    <location>
        <begin position="253"/>
        <end position="270"/>
    </location>
</feature>
<keyword evidence="6 8" id="KW-1133">Transmembrane helix</keyword>
<keyword evidence="2" id="KW-0813">Transport</keyword>
<evidence type="ECO:0000256" key="1">
    <source>
        <dbReference type="ARBA" id="ARBA00004651"/>
    </source>
</evidence>
<keyword evidence="10" id="KW-1185">Reference proteome</keyword>
<keyword evidence="3" id="KW-1003">Cell membrane</keyword>
<feature type="transmembrane region" description="Helical" evidence="8">
    <location>
        <begin position="428"/>
        <end position="447"/>
    </location>
</feature>
<accession>A0A939DES7</accession>
<comment type="subcellular location">
    <subcellularLocation>
        <location evidence="1">Cell membrane</location>
        <topology evidence="1">Multi-pass membrane protein</topology>
    </subcellularLocation>
</comment>
<evidence type="ECO:0000256" key="8">
    <source>
        <dbReference type="SAM" id="Phobius"/>
    </source>
</evidence>
<feature type="transmembrane region" description="Helical" evidence="8">
    <location>
        <begin position="94"/>
        <end position="112"/>
    </location>
</feature>
<dbReference type="InterPro" id="IPR000109">
    <property type="entry name" value="POT_fam"/>
</dbReference>
<evidence type="ECO:0000256" key="2">
    <source>
        <dbReference type="ARBA" id="ARBA00022448"/>
    </source>
</evidence>
<evidence type="ECO:0000256" key="4">
    <source>
        <dbReference type="ARBA" id="ARBA00022692"/>
    </source>
</evidence>
<dbReference type="GO" id="GO:0015833">
    <property type="term" value="P:peptide transport"/>
    <property type="evidence" value="ECO:0007669"/>
    <property type="project" value="UniProtKB-KW"/>
</dbReference>
<dbReference type="PANTHER" id="PTHR23517:SF15">
    <property type="entry name" value="PROTON-DEPENDENT OLIGOPEPTIDE FAMILY TRANSPORT PROTEIN"/>
    <property type="match status" value="1"/>
</dbReference>
<feature type="transmembrane region" description="Helical" evidence="8">
    <location>
        <begin position="121"/>
        <end position="138"/>
    </location>
</feature>
<feature type="transmembrane region" description="Helical" evidence="8">
    <location>
        <begin position="207"/>
        <end position="225"/>
    </location>
</feature>
<dbReference type="NCBIfam" id="TIGR00924">
    <property type="entry name" value="yjdL_sub1_fam"/>
    <property type="match status" value="1"/>
</dbReference>
<evidence type="ECO:0000256" key="3">
    <source>
        <dbReference type="ARBA" id="ARBA00022475"/>
    </source>
</evidence>
<feature type="transmembrane region" description="Helical" evidence="8">
    <location>
        <begin position="363"/>
        <end position="389"/>
    </location>
</feature>
<evidence type="ECO:0000256" key="6">
    <source>
        <dbReference type="ARBA" id="ARBA00022989"/>
    </source>
</evidence>
<dbReference type="InterPro" id="IPR036259">
    <property type="entry name" value="MFS_trans_sf"/>
</dbReference>
<dbReference type="InterPro" id="IPR050171">
    <property type="entry name" value="MFS_Transporters"/>
</dbReference>
<proteinExistence type="predicted"/>
<dbReference type="AlphaFoldDB" id="A0A939DES7"/>
<keyword evidence="7 8" id="KW-0472">Membrane</keyword>
<feature type="transmembrane region" description="Helical" evidence="8">
    <location>
        <begin position="179"/>
        <end position="201"/>
    </location>
</feature>
<dbReference type="Proteomes" id="UP000664303">
    <property type="component" value="Unassembled WGS sequence"/>
</dbReference>
<feature type="transmembrane region" description="Helical" evidence="8">
    <location>
        <begin position="299"/>
        <end position="319"/>
    </location>
</feature>
<gene>
    <name evidence="9" type="ORF">JYP50_09705</name>
</gene>
<dbReference type="EMBL" id="JAFKCZ010000006">
    <property type="protein sequence ID" value="MBN7796866.1"/>
    <property type="molecule type" value="Genomic_DNA"/>
</dbReference>
<reference evidence="9" key="1">
    <citation type="submission" date="2021-02" db="EMBL/GenBank/DDBJ databases">
        <title>PHA producing bacteria isolated from coastal sediment in Guangdong, Shenzhen.</title>
        <authorList>
            <person name="Zheng W."/>
            <person name="Yu S."/>
            <person name="Huang Y."/>
        </authorList>
    </citation>
    <scope>NUCLEOTIDE SEQUENCE</scope>
    <source>
        <strain evidence="9">TN14-10</strain>
    </source>
</reference>
<feature type="transmembrane region" description="Helical" evidence="8">
    <location>
        <begin position="144"/>
        <end position="167"/>
    </location>
</feature>
<evidence type="ECO:0000256" key="5">
    <source>
        <dbReference type="ARBA" id="ARBA00022856"/>
    </source>
</evidence>
<dbReference type="CDD" id="cd17346">
    <property type="entry name" value="MFS_DtpA_like"/>
    <property type="match status" value="1"/>
</dbReference>
<keyword evidence="4 8" id="KW-0812">Transmembrane</keyword>
<feature type="transmembrane region" description="Helical" evidence="8">
    <location>
        <begin position="331"/>
        <end position="351"/>
    </location>
</feature>
<comment type="caution">
    <text evidence="9">The sequence shown here is derived from an EMBL/GenBank/DDBJ whole genome shotgun (WGS) entry which is preliminary data.</text>
</comment>
<organism evidence="9 10">
    <name type="scientific">Parahaliea mediterranea</name>
    <dbReference type="NCBI Taxonomy" id="651086"/>
    <lineage>
        <taxon>Bacteria</taxon>
        <taxon>Pseudomonadati</taxon>
        <taxon>Pseudomonadota</taxon>
        <taxon>Gammaproteobacteria</taxon>
        <taxon>Cellvibrionales</taxon>
        <taxon>Halieaceae</taxon>
        <taxon>Parahaliea</taxon>
    </lineage>
</organism>
<evidence type="ECO:0000313" key="9">
    <source>
        <dbReference type="EMBL" id="MBN7796866.1"/>
    </source>
</evidence>
<dbReference type="GO" id="GO:1904680">
    <property type="term" value="F:peptide transmembrane transporter activity"/>
    <property type="evidence" value="ECO:0007669"/>
    <property type="project" value="InterPro"/>
</dbReference>
<keyword evidence="5" id="KW-0571">Peptide transport</keyword>
<keyword evidence="5" id="KW-0653">Protein transport</keyword>
<dbReference type="InterPro" id="IPR005279">
    <property type="entry name" value="Dipep/tripep_permease"/>
</dbReference>